<feature type="transmembrane region" description="Helical" evidence="2">
    <location>
        <begin position="296"/>
        <end position="317"/>
    </location>
</feature>
<dbReference type="AlphaFoldDB" id="A0A939BAC1"/>
<keyword evidence="2" id="KW-1133">Transmembrane helix</keyword>
<keyword evidence="4" id="KW-0645">Protease</keyword>
<keyword evidence="2" id="KW-0472">Membrane</keyword>
<gene>
    <name evidence="4" type="ORF">H7U32_08710</name>
</gene>
<reference evidence="4" key="1">
    <citation type="submission" date="2020-08" db="EMBL/GenBank/DDBJ databases">
        <authorList>
            <person name="Cejkova D."/>
            <person name="Kubasova T."/>
            <person name="Jahodarova E."/>
            <person name="Rychlik I."/>
        </authorList>
    </citation>
    <scope>NUCLEOTIDE SEQUENCE</scope>
    <source>
        <strain evidence="4">An836</strain>
    </source>
</reference>
<feature type="transmembrane region" description="Helical" evidence="2">
    <location>
        <begin position="122"/>
        <end position="146"/>
    </location>
</feature>
<name>A0A939BAC1_9BIFI</name>
<dbReference type="PANTHER" id="PTHR36435">
    <property type="entry name" value="SLR1288 PROTEIN"/>
    <property type="match status" value="1"/>
</dbReference>
<comment type="caution">
    <text evidence="4">The sequence shown here is derived from an EMBL/GenBank/DDBJ whole genome shotgun (WGS) entry which is preliminary data.</text>
</comment>
<dbReference type="InterPro" id="IPR003675">
    <property type="entry name" value="Rce1/LyrA-like_dom"/>
</dbReference>
<feature type="domain" description="CAAX prenyl protease 2/Lysostaphin resistance protein A-like" evidence="3">
    <location>
        <begin position="165"/>
        <end position="251"/>
    </location>
</feature>
<dbReference type="GO" id="GO:0004175">
    <property type="term" value="F:endopeptidase activity"/>
    <property type="evidence" value="ECO:0007669"/>
    <property type="project" value="UniProtKB-ARBA"/>
</dbReference>
<reference evidence="4" key="2">
    <citation type="journal article" date="2021" name="Sci. Rep.">
        <title>The distribution of antibiotic resistance genes in chicken gut microbiota commensals.</title>
        <authorList>
            <person name="Juricova H."/>
            <person name="Matiasovicova J."/>
            <person name="Kubasova T."/>
            <person name="Cejkova D."/>
            <person name="Rychlik I."/>
        </authorList>
    </citation>
    <scope>NUCLEOTIDE SEQUENCE</scope>
    <source>
        <strain evidence="4">An836</strain>
    </source>
</reference>
<dbReference type="GO" id="GO:0080120">
    <property type="term" value="P:CAAX-box protein maturation"/>
    <property type="evidence" value="ECO:0007669"/>
    <property type="project" value="UniProtKB-ARBA"/>
</dbReference>
<evidence type="ECO:0000259" key="3">
    <source>
        <dbReference type="Pfam" id="PF02517"/>
    </source>
</evidence>
<feature type="region of interest" description="Disordered" evidence="1">
    <location>
        <begin position="1"/>
        <end position="29"/>
    </location>
</feature>
<dbReference type="InterPro" id="IPR052710">
    <property type="entry name" value="CAAX_protease"/>
</dbReference>
<evidence type="ECO:0000313" key="4">
    <source>
        <dbReference type="EMBL" id="MBM6700369.1"/>
    </source>
</evidence>
<organism evidence="4 5">
    <name type="scientific">Bifidobacterium pullorum subsp. saeculare</name>
    <dbReference type="NCBI Taxonomy" id="78257"/>
    <lineage>
        <taxon>Bacteria</taxon>
        <taxon>Bacillati</taxon>
        <taxon>Actinomycetota</taxon>
        <taxon>Actinomycetes</taxon>
        <taxon>Bifidobacteriales</taxon>
        <taxon>Bifidobacteriaceae</taxon>
        <taxon>Bifidobacterium</taxon>
    </lineage>
</organism>
<feature type="transmembrane region" description="Helical" evidence="2">
    <location>
        <begin position="240"/>
        <end position="259"/>
    </location>
</feature>
<keyword evidence="4" id="KW-0482">Metalloprotease</keyword>
<dbReference type="Proteomes" id="UP000718821">
    <property type="component" value="Unassembled WGS sequence"/>
</dbReference>
<feature type="transmembrane region" description="Helical" evidence="2">
    <location>
        <begin position="48"/>
        <end position="70"/>
    </location>
</feature>
<protein>
    <submittedName>
        <fullName evidence="4">CPBP family intramembrane metalloprotease</fullName>
    </submittedName>
</protein>
<keyword evidence="2" id="KW-0812">Transmembrane</keyword>
<feature type="compositionally biased region" description="Low complexity" evidence="1">
    <location>
        <begin position="15"/>
        <end position="29"/>
    </location>
</feature>
<keyword evidence="4" id="KW-0378">Hydrolase</keyword>
<sequence>MTNAMMPQPTPGPQSGPESQPAPAAQPQVPVHPAEAPLKVARRRFSTVGMALVIALLFFMGLSVLASGVLLAVFPDGNIPGWLMWAVNDLTVYGIALPLGFLALSRVPALPTRRFALGAGEWFALFAMCMPIMYAGNLIGIVLSALFSGGSSSNRLVDSLAVSDPWSVLVFMVIIGPIAEEWFFRKQIIDRTRIYGEKTAMLLSALVFALFHGNLYQFFYAFGLGLMFAYMYLRTSRLRYSVALHMVINAMGSLVPTLLMRLLGGSTGDVEAQLQKLSGMGEAEAMRAIGPGLAALSAYGMLLLTLIIVGIVLLIVRRKRFEFYTAPWELPKGLVGRAVYSTPGIVTYLVLAGAITIAAVFLG</sequence>
<feature type="transmembrane region" description="Helical" evidence="2">
    <location>
        <begin position="166"/>
        <end position="183"/>
    </location>
</feature>
<evidence type="ECO:0000256" key="2">
    <source>
        <dbReference type="SAM" id="Phobius"/>
    </source>
</evidence>
<evidence type="ECO:0000256" key="1">
    <source>
        <dbReference type="SAM" id="MobiDB-lite"/>
    </source>
</evidence>
<keyword evidence="5" id="KW-1185">Reference proteome</keyword>
<dbReference type="Pfam" id="PF02517">
    <property type="entry name" value="Rce1-like"/>
    <property type="match status" value="1"/>
</dbReference>
<evidence type="ECO:0000313" key="5">
    <source>
        <dbReference type="Proteomes" id="UP000718821"/>
    </source>
</evidence>
<feature type="transmembrane region" description="Helical" evidence="2">
    <location>
        <begin position="90"/>
        <end position="110"/>
    </location>
</feature>
<dbReference type="PANTHER" id="PTHR36435:SF1">
    <property type="entry name" value="CAAX AMINO TERMINAL PROTEASE FAMILY PROTEIN"/>
    <property type="match status" value="1"/>
</dbReference>
<dbReference type="GO" id="GO:0008237">
    <property type="term" value="F:metallopeptidase activity"/>
    <property type="evidence" value="ECO:0007669"/>
    <property type="project" value="UniProtKB-KW"/>
</dbReference>
<dbReference type="EMBL" id="JACLYU010000027">
    <property type="protein sequence ID" value="MBM6700369.1"/>
    <property type="molecule type" value="Genomic_DNA"/>
</dbReference>
<dbReference type="RefSeq" id="WP_204469684.1">
    <property type="nucleotide sequence ID" value="NZ_JACLYU010000027.1"/>
</dbReference>
<feature type="transmembrane region" description="Helical" evidence="2">
    <location>
        <begin position="338"/>
        <end position="362"/>
    </location>
</feature>
<proteinExistence type="predicted"/>
<accession>A0A939BAC1</accession>